<reference evidence="1" key="1">
    <citation type="submission" date="2025-08" db="UniProtKB">
        <authorList>
            <consortium name="Ensembl"/>
        </authorList>
    </citation>
    <scope>IDENTIFICATION</scope>
</reference>
<dbReference type="Proteomes" id="UP000257200">
    <property type="component" value="Unplaced"/>
</dbReference>
<reference evidence="1" key="2">
    <citation type="submission" date="2025-09" db="UniProtKB">
        <authorList>
            <consortium name="Ensembl"/>
        </authorList>
    </citation>
    <scope>IDENTIFICATION</scope>
</reference>
<accession>A0A3Q1GDH0</accession>
<sequence length="126" mass="14408">MSYFKKSYKPFFTCSFGRFVPSLFIVPSLSGRLAPSRCDHQPIRITVKRQMPEANWHEGPQESLNAVYSKCHGNHVRGVCVYGVGDLQGIIAQHHLFANKFDINTDPIAIYCLEKYLRQKALAELY</sequence>
<dbReference type="AlphaFoldDB" id="A0A3Q1GDH0"/>
<name>A0A3Q1GDH0_9TELE</name>
<dbReference type="Ensembl" id="ENSAPOT00000001684.1">
    <property type="protein sequence ID" value="ENSAPOP00000027269.1"/>
    <property type="gene ID" value="ENSAPOG00000011625.1"/>
</dbReference>
<dbReference type="PANTHER" id="PTHR19297:SF96">
    <property type="entry name" value="BETA-1,3-GALACTOSYL-O-GLYCOSYL-GLYCOPROTEIN BETA-1,6-N-ACETYLGLUCOSAMINYLTRANSFERASE"/>
    <property type="match status" value="1"/>
</dbReference>
<dbReference type="STRING" id="80966.ENSAPOP00000027269"/>
<evidence type="ECO:0000313" key="1">
    <source>
        <dbReference type="Ensembl" id="ENSAPOP00000027269.1"/>
    </source>
</evidence>
<protein>
    <submittedName>
        <fullName evidence="1">Uncharacterized protein</fullName>
    </submittedName>
</protein>
<dbReference type="GeneTree" id="ENSGT00940000159331"/>
<dbReference type="PANTHER" id="PTHR19297">
    <property type="entry name" value="GLYCOSYLTRANSFERASE 14 FAMILY MEMBER"/>
    <property type="match status" value="1"/>
</dbReference>
<dbReference type="InParanoid" id="A0A3Q1GDH0"/>
<proteinExistence type="predicted"/>
<evidence type="ECO:0000313" key="2">
    <source>
        <dbReference type="Proteomes" id="UP000257200"/>
    </source>
</evidence>
<organism evidence="1 2">
    <name type="scientific">Acanthochromis polyacanthus</name>
    <name type="common">spiny chromis</name>
    <dbReference type="NCBI Taxonomy" id="80966"/>
    <lineage>
        <taxon>Eukaryota</taxon>
        <taxon>Metazoa</taxon>
        <taxon>Chordata</taxon>
        <taxon>Craniata</taxon>
        <taxon>Vertebrata</taxon>
        <taxon>Euteleostomi</taxon>
        <taxon>Actinopterygii</taxon>
        <taxon>Neopterygii</taxon>
        <taxon>Teleostei</taxon>
        <taxon>Neoteleostei</taxon>
        <taxon>Acanthomorphata</taxon>
        <taxon>Ovalentaria</taxon>
        <taxon>Pomacentridae</taxon>
        <taxon>Acanthochromis</taxon>
    </lineage>
</organism>
<dbReference type="GO" id="GO:0003829">
    <property type="term" value="F:beta-1,3-galactosyl-O-glycosyl-glycoprotein beta-1,6-N-acetylglucosaminyltransferase activity"/>
    <property type="evidence" value="ECO:0007669"/>
    <property type="project" value="TreeGrafter"/>
</dbReference>
<keyword evidence="2" id="KW-1185">Reference proteome</keyword>